<comment type="caution">
    <text evidence="1">The sequence shown here is derived from an EMBL/GenBank/DDBJ whole genome shotgun (WGS) entry which is preliminary data.</text>
</comment>
<name>A0A923RVY9_9FIRM</name>
<dbReference type="AlphaFoldDB" id="A0A923RVY9"/>
<dbReference type="EMBL" id="JACOPL010000007">
    <property type="protein sequence ID" value="MBC5725517.1"/>
    <property type="molecule type" value="Genomic_DNA"/>
</dbReference>
<gene>
    <name evidence="1" type="ORF">H8S45_08615</name>
</gene>
<proteinExistence type="predicted"/>
<organism evidence="1 2">
    <name type="scientific">Agathobaculum faecis</name>
    <dbReference type="NCBI Taxonomy" id="2763013"/>
    <lineage>
        <taxon>Bacteria</taxon>
        <taxon>Bacillati</taxon>
        <taxon>Bacillota</taxon>
        <taxon>Clostridia</taxon>
        <taxon>Eubacteriales</taxon>
        <taxon>Butyricicoccaceae</taxon>
        <taxon>Agathobaculum</taxon>
    </lineage>
</organism>
<reference evidence="1" key="1">
    <citation type="submission" date="2020-08" db="EMBL/GenBank/DDBJ databases">
        <title>Genome public.</title>
        <authorList>
            <person name="Liu C."/>
            <person name="Sun Q."/>
        </authorList>
    </citation>
    <scope>NUCLEOTIDE SEQUENCE</scope>
    <source>
        <strain evidence="1">NSJ-28</strain>
    </source>
</reference>
<protein>
    <submittedName>
        <fullName evidence="1">Uncharacterized protein</fullName>
    </submittedName>
</protein>
<dbReference type="Proteomes" id="UP000606499">
    <property type="component" value="Unassembled WGS sequence"/>
</dbReference>
<accession>A0A923RVY9</accession>
<sequence length="78" mass="9444">MTLHEMAREYRSNTALLELRLRQLQVAQRRARQKEVKYRLKQRIGCLRVLINESRKTAFVLEHYYQKGGRQNEDKRAV</sequence>
<evidence type="ECO:0000313" key="1">
    <source>
        <dbReference type="EMBL" id="MBC5725517.1"/>
    </source>
</evidence>
<evidence type="ECO:0000313" key="2">
    <source>
        <dbReference type="Proteomes" id="UP000606499"/>
    </source>
</evidence>
<keyword evidence="2" id="KW-1185">Reference proteome</keyword>
<dbReference type="RefSeq" id="WP_054327501.1">
    <property type="nucleotide sequence ID" value="NZ_JACOPL010000007.1"/>
</dbReference>